<name>A0A0J8B965_BETVV</name>
<dbReference type="InterPro" id="IPR003676">
    <property type="entry name" value="SAUR_fam"/>
</dbReference>
<proteinExistence type="inferred from homology"/>
<dbReference type="PANTHER" id="PTHR31374">
    <property type="entry name" value="AUXIN-INDUCED PROTEIN-LIKE-RELATED"/>
    <property type="match status" value="1"/>
</dbReference>
<dbReference type="OrthoDB" id="1624361at2759"/>
<dbReference type="Gramene" id="KMS96503">
    <property type="protein sequence ID" value="KMS96503"/>
    <property type="gene ID" value="BVRB_9g224440"/>
</dbReference>
<dbReference type="PANTHER" id="PTHR31374:SF119">
    <property type="entry name" value="SAUR-LIKE AUXIN-RESPONSIVE PROTEIN FAMILY"/>
    <property type="match status" value="1"/>
</dbReference>
<accession>A0A0J8B965</accession>
<keyword evidence="3" id="KW-1185">Reference proteome</keyword>
<organism evidence="2 3">
    <name type="scientific">Beta vulgaris subsp. vulgaris</name>
    <name type="common">Beet</name>
    <dbReference type="NCBI Taxonomy" id="3555"/>
    <lineage>
        <taxon>Eukaryota</taxon>
        <taxon>Viridiplantae</taxon>
        <taxon>Streptophyta</taxon>
        <taxon>Embryophyta</taxon>
        <taxon>Tracheophyta</taxon>
        <taxon>Spermatophyta</taxon>
        <taxon>Magnoliopsida</taxon>
        <taxon>eudicotyledons</taxon>
        <taxon>Gunneridae</taxon>
        <taxon>Pentapetalae</taxon>
        <taxon>Caryophyllales</taxon>
        <taxon>Chenopodiaceae</taxon>
        <taxon>Betoideae</taxon>
        <taxon>Beta</taxon>
    </lineage>
</organism>
<comment type="similarity">
    <text evidence="1">Belongs to the ARG7 family.</text>
</comment>
<dbReference type="EMBL" id="KQ090376">
    <property type="protein sequence ID" value="KMS96503.1"/>
    <property type="molecule type" value="Genomic_DNA"/>
</dbReference>
<evidence type="ECO:0000313" key="2">
    <source>
        <dbReference type="EMBL" id="KMS96503.1"/>
    </source>
</evidence>
<protein>
    <submittedName>
        <fullName evidence="2">Uncharacterized protein</fullName>
    </submittedName>
</protein>
<gene>
    <name evidence="2" type="ORF">BVRB_9g224440</name>
</gene>
<dbReference type="OMA" id="NNEGPIF"/>
<dbReference type="GO" id="GO:0009733">
    <property type="term" value="P:response to auxin"/>
    <property type="evidence" value="ECO:0007669"/>
    <property type="project" value="InterPro"/>
</dbReference>
<evidence type="ECO:0000256" key="1">
    <source>
        <dbReference type="ARBA" id="ARBA00006974"/>
    </source>
</evidence>
<sequence length="110" mass="12383">MLKRWRRKASITGVPSDVPPGHVAVSVGINGRRFIVRASHLNHPIFQNLLLKAEEEFGFDNNEGPIFIPCDEFAFEEAVRVVTRSEKLPSRCRVNESLSLPLLTESTQLV</sequence>
<dbReference type="Proteomes" id="UP000035740">
    <property type="component" value="Unassembled WGS sequence"/>
</dbReference>
<dbReference type="AlphaFoldDB" id="A0A0J8B965"/>
<reference evidence="2 3" key="1">
    <citation type="journal article" date="2014" name="Nature">
        <title>The genome of the recently domesticated crop plant sugar beet (Beta vulgaris).</title>
        <authorList>
            <person name="Dohm J.C."/>
            <person name="Minoche A.E."/>
            <person name="Holtgrawe D."/>
            <person name="Capella-Gutierrez S."/>
            <person name="Zakrzewski F."/>
            <person name="Tafer H."/>
            <person name="Rupp O."/>
            <person name="Sorensen T.R."/>
            <person name="Stracke R."/>
            <person name="Reinhardt R."/>
            <person name="Goesmann A."/>
            <person name="Kraft T."/>
            <person name="Schulz B."/>
            <person name="Stadler P.F."/>
            <person name="Schmidt T."/>
            <person name="Gabaldon T."/>
            <person name="Lehrach H."/>
            <person name="Weisshaar B."/>
            <person name="Himmelbauer H."/>
        </authorList>
    </citation>
    <scope>NUCLEOTIDE SEQUENCE [LARGE SCALE GENOMIC DNA]</scope>
    <source>
        <tissue evidence="2">Taproot</tissue>
    </source>
</reference>
<evidence type="ECO:0000313" key="3">
    <source>
        <dbReference type="Proteomes" id="UP000035740"/>
    </source>
</evidence>
<dbReference type="Pfam" id="PF02519">
    <property type="entry name" value="Auxin_inducible"/>
    <property type="match status" value="1"/>
</dbReference>